<evidence type="ECO:0000313" key="3">
    <source>
        <dbReference type="Proteomes" id="UP000054270"/>
    </source>
</evidence>
<keyword evidence="3" id="KW-1185">Reference proteome</keyword>
<proteinExistence type="predicted"/>
<protein>
    <submittedName>
        <fullName evidence="2">Uncharacterized protein</fullName>
    </submittedName>
</protein>
<name>A0A0D2NK97_HYPSF</name>
<accession>A0A0D2NK97</accession>
<feature type="compositionally biased region" description="Basic residues" evidence="1">
    <location>
        <begin position="79"/>
        <end position="88"/>
    </location>
</feature>
<dbReference type="AlphaFoldDB" id="A0A0D2NK97"/>
<feature type="compositionally biased region" description="Basic and acidic residues" evidence="1">
    <location>
        <begin position="89"/>
        <end position="99"/>
    </location>
</feature>
<feature type="region of interest" description="Disordered" evidence="1">
    <location>
        <begin position="79"/>
        <end position="109"/>
    </location>
</feature>
<sequence>MDPTSRSALSAQLPVTQHCSRLRLGRVSEIVIALPPLRRPSSRTPPLRAQLPESAPPCAATRYIISPCAAALSTVRAHARRRRSCPRHLRGDAALHAERASPSTHRNTTAACTRSRVVLPASFALPQLSPVAPPLPPRPSRAFSTA</sequence>
<dbReference type="EMBL" id="KN817579">
    <property type="protein sequence ID" value="KJA19314.1"/>
    <property type="molecule type" value="Genomic_DNA"/>
</dbReference>
<gene>
    <name evidence="2" type="ORF">HYPSUDRAFT_204711</name>
</gene>
<organism evidence="2 3">
    <name type="scientific">Hypholoma sublateritium (strain FD-334 SS-4)</name>
    <dbReference type="NCBI Taxonomy" id="945553"/>
    <lineage>
        <taxon>Eukaryota</taxon>
        <taxon>Fungi</taxon>
        <taxon>Dikarya</taxon>
        <taxon>Basidiomycota</taxon>
        <taxon>Agaricomycotina</taxon>
        <taxon>Agaricomycetes</taxon>
        <taxon>Agaricomycetidae</taxon>
        <taxon>Agaricales</taxon>
        <taxon>Agaricineae</taxon>
        <taxon>Strophariaceae</taxon>
        <taxon>Hypholoma</taxon>
    </lineage>
</organism>
<evidence type="ECO:0000313" key="2">
    <source>
        <dbReference type="EMBL" id="KJA19314.1"/>
    </source>
</evidence>
<reference evidence="3" key="1">
    <citation type="submission" date="2014-04" db="EMBL/GenBank/DDBJ databases">
        <title>Evolutionary Origins and Diversification of the Mycorrhizal Mutualists.</title>
        <authorList>
            <consortium name="DOE Joint Genome Institute"/>
            <consortium name="Mycorrhizal Genomics Consortium"/>
            <person name="Kohler A."/>
            <person name="Kuo A."/>
            <person name="Nagy L.G."/>
            <person name="Floudas D."/>
            <person name="Copeland A."/>
            <person name="Barry K.W."/>
            <person name="Cichocki N."/>
            <person name="Veneault-Fourrey C."/>
            <person name="LaButti K."/>
            <person name="Lindquist E.A."/>
            <person name="Lipzen A."/>
            <person name="Lundell T."/>
            <person name="Morin E."/>
            <person name="Murat C."/>
            <person name="Riley R."/>
            <person name="Ohm R."/>
            <person name="Sun H."/>
            <person name="Tunlid A."/>
            <person name="Henrissat B."/>
            <person name="Grigoriev I.V."/>
            <person name="Hibbett D.S."/>
            <person name="Martin F."/>
        </authorList>
    </citation>
    <scope>NUCLEOTIDE SEQUENCE [LARGE SCALE GENOMIC DNA]</scope>
    <source>
        <strain evidence="3">FD-334 SS-4</strain>
    </source>
</reference>
<evidence type="ECO:0000256" key="1">
    <source>
        <dbReference type="SAM" id="MobiDB-lite"/>
    </source>
</evidence>
<dbReference type="Proteomes" id="UP000054270">
    <property type="component" value="Unassembled WGS sequence"/>
</dbReference>